<organism evidence="2 3">
    <name type="scientific">Dufourea novaeangliae</name>
    <name type="common">Sweat bee</name>
    <dbReference type="NCBI Taxonomy" id="178035"/>
    <lineage>
        <taxon>Eukaryota</taxon>
        <taxon>Metazoa</taxon>
        <taxon>Ecdysozoa</taxon>
        <taxon>Arthropoda</taxon>
        <taxon>Hexapoda</taxon>
        <taxon>Insecta</taxon>
        <taxon>Pterygota</taxon>
        <taxon>Neoptera</taxon>
        <taxon>Endopterygota</taxon>
        <taxon>Hymenoptera</taxon>
        <taxon>Apocrita</taxon>
        <taxon>Aculeata</taxon>
        <taxon>Apoidea</taxon>
        <taxon>Anthophila</taxon>
        <taxon>Halictidae</taxon>
        <taxon>Rophitinae</taxon>
        <taxon>Dufourea</taxon>
    </lineage>
</organism>
<dbReference type="OrthoDB" id="7693993at2759"/>
<dbReference type="OMA" id="ICHIFTH"/>
<dbReference type="EMBL" id="KQ434782">
    <property type="protein sequence ID" value="KZC04653.1"/>
    <property type="molecule type" value="Genomic_DNA"/>
</dbReference>
<evidence type="ECO:0000313" key="3">
    <source>
        <dbReference type="Proteomes" id="UP000076502"/>
    </source>
</evidence>
<dbReference type="Proteomes" id="UP000076502">
    <property type="component" value="Unassembled WGS sequence"/>
</dbReference>
<name>A0A154NYF5_DUFNO</name>
<gene>
    <name evidence="2" type="ORF">WN55_00729</name>
</gene>
<reference evidence="2 3" key="1">
    <citation type="submission" date="2015-07" db="EMBL/GenBank/DDBJ databases">
        <title>The genome of Dufourea novaeangliae.</title>
        <authorList>
            <person name="Pan H."/>
            <person name="Kapheim K."/>
        </authorList>
    </citation>
    <scope>NUCLEOTIDE SEQUENCE [LARGE SCALE GENOMIC DNA]</scope>
    <source>
        <strain evidence="2">0120121106</strain>
        <tissue evidence="2">Whole body</tissue>
    </source>
</reference>
<dbReference type="Pfam" id="PF14924">
    <property type="entry name" value="MAP10_N"/>
    <property type="match status" value="1"/>
</dbReference>
<feature type="region of interest" description="Disordered" evidence="1">
    <location>
        <begin position="215"/>
        <end position="253"/>
    </location>
</feature>
<evidence type="ECO:0000313" key="2">
    <source>
        <dbReference type="EMBL" id="KZC04653.1"/>
    </source>
</evidence>
<dbReference type="AlphaFoldDB" id="A0A154NYF5"/>
<protein>
    <submittedName>
        <fullName evidence="2">Uncharacterized protein</fullName>
    </submittedName>
</protein>
<feature type="compositionally biased region" description="Basic residues" evidence="1">
    <location>
        <begin position="236"/>
        <end position="253"/>
    </location>
</feature>
<proteinExistence type="predicted"/>
<accession>A0A154NYF5</accession>
<keyword evidence="3" id="KW-1185">Reference proteome</keyword>
<sequence length="253" mass="28216">MYGLYLFDVYISQLMLNKETYTDTGGSSLITKIVIINLPPMEVFEHSRSRKNDIHVFKFKGGQACHFSVLCEELVKIMKRLPLYIGVFRVNDEFPICSVRTYLSGCACDLNTLMIQNPKSFIFRGPFDLVDPGNSFAGQLGATITVTNMGRCMMAYYALVPDCFFFKTGPGEDEYKCNFKEKSNSSGQHRTMNLDADSPKSLVRGIVGVSPVAQYLARGSPPPQPPFEPLVDPRAARGRKKGKGKKGKKGKKK</sequence>
<evidence type="ECO:0000256" key="1">
    <source>
        <dbReference type="SAM" id="MobiDB-lite"/>
    </source>
</evidence>